<feature type="transmembrane region" description="Helical" evidence="2">
    <location>
        <begin position="31"/>
        <end position="52"/>
    </location>
</feature>
<dbReference type="Proteomes" id="UP000532936">
    <property type="component" value="Unassembled WGS sequence"/>
</dbReference>
<dbReference type="AlphaFoldDB" id="A0A7W6A5W9"/>
<keyword evidence="2" id="KW-0472">Membrane</keyword>
<evidence type="ECO:0000256" key="1">
    <source>
        <dbReference type="SAM" id="MobiDB-lite"/>
    </source>
</evidence>
<dbReference type="EMBL" id="JACIDA010000002">
    <property type="protein sequence ID" value="MBB3872762.1"/>
    <property type="molecule type" value="Genomic_DNA"/>
</dbReference>
<evidence type="ECO:0000313" key="3">
    <source>
        <dbReference type="EMBL" id="MBB3872762.1"/>
    </source>
</evidence>
<accession>A0A7W6A5W9</accession>
<keyword evidence="2" id="KW-1133">Transmembrane helix</keyword>
<reference evidence="3 4" key="1">
    <citation type="submission" date="2020-08" db="EMBL/GenBank/DDBJ databases">
        <title>Genomic Encyclopedia of Type Strains, Phase IV (KMG-IV): sequencing the most valuable type-strain genomes for metagenomic binning, comparative biology and taxonomic classification.</title>
        <authorList>
            <person name="Goeker M."/>
        </authorList>
    </citation>
    <scope>NUCLEOTIDE SEQUENCE [LARGE SCALE GENOMIC DNA]</scope>
    <source>
        <strain evidence="3 4">DSM 14878</strain>
    </source>
</reference>
<proteinExistence type="predicted"/>
<organism evidence="3 4">
    <name type="scientific">Brevundimonas mediterranea</name>
    <dbReference type="NCBI Taxonomy" id="74329"/>
    <lineage>
        <taxon>Bacteria</taxon>
        <taxon>Pseudomonadati</taxon>
        <taxon>Pseudomonadota</taxon>
        <taxon>Alphaproteobacteria</taxon>
        <taxon>Caulobacterales</taxon>
        <taxon>Caulobacteraceae</taxon>
        <taxon>Brevundimonas</taxon>
    </lineage>
</organism>
<comment type="caution">
    <text evidence="3">The sequence shown here is derived from an EMBL/GenBank/DDBJ whole genome shotgun (WGS) entry which is preliminary data.</text>
</comment>
<dbReference type="RefSeq" id="WP_183197115.1">
    <property type="nucleotide sequence ID" value="NZ_JACIDA010000002.1"/>
</dbReference>
<name>A0A7W6A5W9_9CAUL</name>
<evidence type="ECO:0000313" key="4">
    <source>
        <dbReference type="Proteomes" id="UP000532936"/>
    </source>
</evidence>
<sequence>MMRFSDVTRAATGAEGPIWARSKKRKASAAPLVNVLVTLLALIGALTLVLSIKERSVQAAGRMMDGWIMTGWTEAQRLAGRAPEAADVAADKAGQATERTGDALKAGASTARDELKQ</sequence>
<evidence type="ECO:0000256" key="2">
    <source>
        <dbReference type="SAM" id="Phobius"/>
    </source>
</evidence>
<gene>
    <name evidence="3" type="ORF">GGR11_002315</name>
</gene>
<feature type="region of interest" description="Disordered" evidence="1">
    <location>
        <begin position="89"/>
        <end position="117"/>
    </location>
</feature>
<keyword evidence="2" id="KW-0812">Transmembrane</keyword>
<protein>
    <submittedName>
        <fullName evidence="3">Uncharacterized protein</fullName>
    </submittedName>
</protein>